<dbReference type="AlphaFoldDB" id="A0A2N5JAU4"/>
<dbReference type="PROSITE" id="PS51257">
    <property type="entry name" value="PROKAR_LIPOPROTEIN"/>
    <property type="match status" value="1"/>
</dbReference>
<keyword evidence="1" id="KW-0732">Signal</keyword>
<comment type="caution">
    <text evidence="2">The sequence shown here is derived from an EMBL/GenBank/DDBJ whole genome shotgun (WGS) entry which is preliminary data.</text>
</comment>
<evidence type="ECO:0000313" key="3">
    <source>
        <dbReference type="Proteomes" id="UP000235050"/>
    </source>
</evidence>
<name>A0A2N5JAU4_9BIFI</name>
<proteinExistence type="predicted"/>
<organism evidence="2 3">
    <name type="scientific">Bifidobacterium margollesii</name>
    <dbReference type="NCBI Taxonomy" id="2020964"/>
    <lineage>
        <taxon>Bacteria</taxon>
        <taxon>Bacillati</taxon>
        <taxon>Actinomycetota</taxon>
        <taxon>Actinomycetes</taxon>
        <taxon>Bifidobacteriales</taxon>
        <taxon>Bifidobacteriaceae</taxon>
        <taxon>Bifidobacterium</taxon>
    </lineage>
</organism>
<evidence type="ECO:0000256" key="1">
    <source>
        <dbReference type="SAM" id="SignalP"/>
    </source>
</evidence>
<feature type="signal peptide" evidence="1">
    <location>
        <begin position="1"/>
        <end position="28"/>
    </location>
</feature>
<gene>
    <name evidence="2" type="ORF">Uis1B_0846</name>
</gene>
<dbReference type="EMBL" id="NMWU01000012">
    <property type="protein sequence ID" value="PLS31330.1"/>
    <property type="molecule type" value="Genomic_DNA"/>
</dbReference>
<protein>
    <recommendedName>
        <fullName evidence="4">Lipoprotein</fullName>
    </recommendedName>
</protein>
<evidence type="ECO:0000313" key="2">
    <source>
        <dbReference type="EMBL" id="PLS31330.1"/>
    </source>
</evidence>
<keyword evidence="3" id="KW-1185">Reference proteome</keyword>
<dbReference type="Proteomes" id="UP000235050">
    <property type="component" value="Unassembled WGS sequence"/>
</dbReference>
<feature type="chain" id="PRO_5014691511" description="Lipoprotein" evidence="1">
    <location>
        <begin position="29"/>
        <end position="159"/>
    </location>
</feature>
<sequence length="159" mass="17247">MVRRMSSLLLTVLMVAACSACSSGIGFARCGAGARTPDMAVTMLMESVRDGDIHKACVVSDLNESDEDLRRAVTKMRRMLHRLGGFDAVEIDVVPWLQEGAIYHVAVYRKADAGKFNADSVLSSALDFDVTAETASGYRVLLRYADISLTSIEPDPWGA</sequence>
<reference evidence="2 3" key="1">
    <citation type="submission" date="2017-07" db="EMBL/GenBank/DDBJ databases">
        <title>Bifidobacterium novel species.</title>
        <authorList>
            <person name="Lugli G.A."/>
            <person name="Milani C."/>
            <person name="Duranti S."/>
            <person name="Mangifesta M."/>
        </authorList>
    </citation>
    <scope>NUCLEOTIDE SEQUENCE [LARGE SCALE GENOMIC DNA]</scope>
    <source>
        <strain evidence="3">Uis1B</strain>
    </source>
</reference>
<accession>A0A2N5JAU4</accession>
<evidence type="ECO:0008006" key="4">
    <source>
        <dbReference type="Google" id="ProtNLM"/>
    </source>
</evidence>